<evidence type="ECO:0000313" key="1">
    <source>
        <dbReference type="EMBL" id="MFC0315475.1"/>
    </source>
</evidence>
<dbReference type="EMBL" id="JBHLWV010000020">
    <property type="protein sequence ID" value="MFC0315475.1"/>
    <property type="molecule type" value="Genomic_DNA"/>
</dbReference>
<organism evidence="1 2">
    <name type="scientific">Gordonia phosphorivorans</name>
    <dbReference type="NCBI Taxonomy" id="1056982"/>
    <lineage>
        <taxon>Bacteria</taxon>
        <taxon>Bacillati</taxon>
        <taxon>Actinomycetota</taxon>
        <taxon>Actinomycetes</taxon>
        <taxon>Mycobacteriales</taxon>
        <taxon>Gordoniaceae</taxon>
        <taxon>Gordonia</taxon>
    </lineage>
</organism>
<proteinExistence type="predicted"/>
<accession>A0ABV6HBD0</accession>
<keyword evidence="2" id="KW-1185">Reference proteome</keyword>
<sequence length="119" mass="12672">MMSKHAYRTIARTTAVAVSISVAAVLGVAGTAGADVKPGAYTSITESSGVVLLQRTGYVRSGELVLIGRYRIHPTRTGGYADVFPGHRVFMNRDGHGGYTGPAYFNGVRIGTFILKPQR</sequence>
<reference evidence="1 2" key="1">
    <citation type="submission" date="2024-09" db="EMBL/GenBank/DDBJ databases">
        <authorList>
            <person name="Sun Q."/>
            <person name="Mori K."/>
        </authorList>
    </citation>
    <scope>NUCLEOTIDE SEQUENCE [LARGE SCALE GENOMIC DNA]</scope>
    <source>
        <strain evidence="1 2">CCM 7957</strain>
    </source>
</reference>
<evidence type="ECO:0000313" key="2">
    <source>
        <dbReference type="Proteomes" id="UP001589783"/>
    </source>
</evidence>
<name>A0ABV6HBD0_9ACTN</name>
<dbReference type="Proteomes" id="UP001589783">
    <property type="component" value="Unassembled WGS sequence"/>
</dbReference>
<comment type="caution">
    <text evidence="1">The sequence shown here is derived from an EMBL/GenBank/DDBJ whole genome shotgun (WGS) entry which is preliminary data.</text>
</comment>
<protein>
    <submittedName>
        <fullName evidence="1">Uncharacterized protein</fullName>
    </submittedName>
</protein>
<dbReference type="RefSeq" id="WP_382364201.1">
    <property type="nucleotide sequence ID" value="NZ_JBHLWV010000020.1"/>
</dbReference>
<gene>
    <name evidence="1" type="ORF">ACFFJD_11515</name>
</gene>